<dbReference type="GO" id="GO:0032196">
    <property type="term" value="P:transposition"/>
    <property type="evidence" value="ECO:0007669"/>
    <property type="project" value="InterPro"/>
</dbReference>
<keyword evidence="3" id="KW-1185">Reference proteome</keyword>
<comment type="caution">
    <text evidence="2">The sequence shown here is derived from an EMBL/GenBank/DDBJ whole genome shotgun (WGS) entry which is preliminary data.</text>
</comment>
<sequence length="282" mass="31620">MDHFRIVEGRKICDKIVGRFYLTQEEYIAQRLIWCKQDCWDALATEWSSPKFKERSEKNRQNCLSRRFKPHRGGSNSIAVIRQKMSKKLGRVVSELEAWVHTHKGRNLEDLISLNTEEATTCLCSCGRAHGKWATFNGTINDREALPELKRSHASIMAARCQCQEEQEHIRKEAHDSKLAKDYAQSMLEWGRTSVALHTGMPATSVPSPLPPPPPAPRYVVSPSPNPSPENVGNFASSVGMETLEETLSRIASGNFRSHVNATTSGGGTYSPPVEEDFPLFP</sequence>
<organism evidence="2 3">
    <name type="scientific">Panicum virgatum</name>
    <name type="common">Blackwell switchgrass</name>
    <dbReference type="NCBI Taxonomy" id="38727"/>
    <lineage>
        <taxon>Eukaryota</taxon>
        <taxon>Viridiplantae</taxon>
        <taxon>Streptophyta</taxon>
        <taxon>Embryophyta</taxon>
        <taxon>Tracheophyta</taxon>
        <taxon>Spermatophyta</taxon>
        <taxon>Magnoliopsida</taxon>
        <taxon>Liliopsida</taxon>
        <taxon>Poales</taxon>
        <taxon>Poaceae</taxon>
        <taxon>PACMAD clade</taxon>
        <taxon>Panicoideae</taxon>
        <taxon>Panicodae</taxon>
        <taxon>Paniceae</taxon>
        <taxon>Panicinae</taxon>
        <taxon>Panicum</taxon>
        <taxon>Panicum sect. Hiantes</taxon>
    </lineage>
</organism>
<evidence type="ECO:0000313" key="2">
    <source>
        <dbReference type="EMBL" id="KAG2583252.1"/>
    </source>
</evidence>
<protein>
    <submittedName>
        <fullName evidence="2">Uncharacterized protein</fullName>
    </submittedName>
</protein>
<reference evidence="2" key="1">
    <citation type="submission" date="2020-05" db="EMBL/GenBank/DDBJ databases">
        <title>WGS assembly of Panicum virgatum.</title>
        <authorList>
            <person name="Lovell J.T."/>
            <person name="Jenkins J."/>
            <person name="Shu S."/>
            <person name="Juenger T.E."/>
            <person name="Schmutz J."/>
        </authorList>
    </citation>
    <scope>NUCLEOTIDE SEQUENCE</scope>
    <source>
        <strain evidence="2">AP13</strain>
    </source>
</reference>
<dbReference type="Pfam" id="PF03004">
    <property type="entry name" value="Transposase_24"/>
    <property type="match status" value="1"/>
</dbReference>
<dbReference type="InterPro" id="IPR039266">
    <property type="entry name" value="EN-1/SPM"/>
</dbReference>
<feature type="region of interest" description="Disordered" evidence="1">
    <location>
        <begin position="201"/>
        <end position="232"/>
    </location>
</feature>
<evidence type="ECO:0000313" key="3">
    <source>
        <dbReference type="Proteomes" id="UP000823388"/>
    </source>
</evidence>
<gene>
    <name evidence="2" type="ORF">PVAP13_6KG152518</name>
</gene>
<dbReference type="AlphaFoldDB" id="A0A8T0RBJ3"/>
<evidence type="ECO:0000256" key="1">
    <source>
        <dbReference type="SAM" id="MobiDB-lite"/>
    </source>
</evidence>
<name>A0A8T0RBJ3_PANVG</name>
<proteinExistence type="predicted"/>
<dbReference type="Proteomes" id="UP000823388">
    <property type="component" value="Chromosome 6K"/>
</dbReference>
<dbReference type="EMBL" id="CM029047">
    <property type="protein sequence ID" value="KAG2583252.1"/>
    <property type="molecule type" value="Genomic_DNA"/>
</dbReference>
<feature type="compositionally biased region" description="Low complexity" evidence="1">
    <location>
        <begin position="218"/>
        <end position="232"/>
    </location>
</feature>
<accession>A0A8T0RBJ3</accession>
<feature type="region of interest" description="Disordered" evidence="1">
    <location>
        <begin position="260"/>
        <end position="282"/>
    </location>
</feature>
<feature type="compositionally biased region" description="Pro residues" evidence="1">
    <location>
        <begin position="208"/>
        <end position="217"/>
    </location>
</feature>
<dbReference type="PANTHER" id="PTHR33157">
    <property type="entry name" value="AUTONOMOUS TRANSPOSABLE ELEMENT EN-1 MOSAIC PROTEIN-RELATED"/>
    <property type="match status" value="1"/>
</dbReference>
<dbReference type="PANTHER" id="PTHR33157:SF12">
    <property type="entry name" value="TRANSPOSASE TNP1_EN_SPM-LIKE DOMAIN-CONTAINING PROTEIN"/>
    <property type="match status" value="1"/>
</dbReference>
<dbReference type="InterPro" id="IPR004252">
    <property type="entry name" value="Probable_transposase_24"/>
</dbReference>